<keyword evidence="7 10" id="KW-0143">Chaperone</keyword>
<keyword evidence="4 10" id="KW-0067">ATP-binding</keyword>
<dbReference type="InterPro" id="IPR050130">
    <property type="entry name" value="ClpA_ClpB"/>
</dbReference>
<reference evidence="14 15" key="1">
    <citation type="submission" date="2022-03" db="EMBL/GenBank/DDBJ databases">
        <title>Agromyces sp. isolated from the gut of P. brevitarsis seulensis larvae.</title>
        <authorList>
            <person name="Won M."/>
            <person name="Kwon S.-W."/>
        </authorList>
    </citation>
    <scope>NUCLEOTIDE SEQUENCE [LARGE SCALE GENOMIC DNA]</scope>
    <source>
        <strain evidence="14 15">KACC 16215</strain>
    </source>
</reference>
<dbReference type="PROSITE" id="PS00870">
    <property type="entry name" value="CLPAB_1"/>
    <property type="match status" value="1"/>
</dbReference>
<dbReference type="InterPro" id="IPR001943">
    <property type="entry name" value="UVR_dom"/>
</dbReference>
<dbReference type="InterPro" id="IPR019489">
    <property type="entry name" value="Clp_ATPase_C"/>
</dbReference>
<dbReference type="SUPFAM" id="SSF81923">
    <property type="entry name" value="Double Clp-N motif"/>
    <property type="match status" value="1"/>
</dbReference>
<evidence type="ECO:0000256" key="5">
    <source>
        <dbReference type="ARBA" id="ARBA00023016"/>
    </source>
</evidence>
<dbReference type="SMART" id="SM01086">
    <property type="entry name" value="ClpB_D2-small"/>
    <property type="match status" value="1"/>
</dbReference>
<accession>A0ABY4AT19</accession>
<dbReference type="EMBL" id="CP094533">
    <property type="protein sequence ID" value="UOE26321.1"/>
    <property type="molecule type" value="Genomic_DNA"/>
</dbReference>
<sequence>MPNDFNEAGASSFDEFLARYLAGEQARQARSIDLSRFLTARTQSILQQAGRFALERGQTELDALHILRVIVEDESVQAAIRRVGASPERIITATEARLPASGDVPFDELGERRDAATITPSASRALFHSYQVARSSGATYIDPEHLFFALVLGQDAPAGQVLARAGVTAEALTQTMRDGVDEALRQAQETGEGDSLRQAQGTNEQAQETTTPTLDKFGMDLTERARNGELDPVIGRADEVEQTIEILSRRTKNNPVLVGEAGVGKTAIVEGLAQAIVDEQVPEALLGKRVIALDLPGMLAGTRYRGDFEERLTKTMEEIAAHRGELIVFIDEVHTVVGAGGAGEGGMDAGNILKPRLARGELHLIGATTLKEYRQIEKDPALERRFQPVRVGEPSVEDAVLILRGLKPAYEEHHGVEYTDDALRAAVELGHRYLPDRVLPDKAIDLIDQAGARLRLRLGVKTDVPALMARLAELESEKNAAVAAEHYEEASRIRDEIAKVQGKLDEASAAAKARGANTGDATVDDAQIAAVISRATGIPVNRLTEGERERLATLEDELHARVIGQDDAVTAVAKAVRRNRTGMGDAKRPVGSFLFLGPTGVGKTELARALADRLFDDETAVIRFDMSEFGERHTVSRLVGAPPGYVGYDEAGQLTERVRRNPYSIVLFDEIEKAHPDVFNLLLQVLDDGRLTDGQGRTVDFRNTVVVMTSNLGSEFLASRSGALGFVASADASANGFSSEKDLRDRVMGKLREAMRPEFLNRIDEIVLFKKLTQDEIARIVSLMLDATRARLGAREIGLEVTGAAVAWMAEHGYEPEFGARPLRRLIQREVDDRISDLLVSGELGDGGLVRVDASGDELVVASAVPATGMPHAA</sequence>
<evidence type="ECO:0000256" key="3">
    <source>
        <dbReference type="ARBA" id="ARBA00022741"/>
    </source>
</evidence>
<dbReference type="Gene3D" id="1.10.8.60">
    <property type="match status" value="2"/>
</dbReference>
<dbReference type="RefSeq" id="WP_243569151.1">
    <property type="nucleotide sequence ID" value="NZ_BAAARD010000005.1"/>
</dbReference>
<dbReference type="InterPro" id="IPR036628">
    <property type="entry name" value="Clp_N_dom_sf"/>
</dbReference>
<dbReference type="PROSITE" id="PS51903">
    <property type="entry name" value="CLP_R"/>
    <property type="match status" value="1"/>
</dbReference>
<evidence type="ECO:0000256" key="4">
    <source>
        <dbReference type="ARBA" id="ARBA00022840"/>
    </source>
</evidence>
<dbReference type="PANTHER" id="PTHR11638:SF18">
    <property type="entry name" value="HEAT SHOCK PROTEIN 104"/>
    <property type="match status" value="1"/>
</dbReference>
<proteinExistence type="inferred from homology"/>
<evidence type="ECO:0000256" key="2">
    <source>
        <dbReference type="ARBA" id="ARBA00022737"/>
    </source>
</evidence>
<name>A0ABY4AT19_9MICO</name>
<dbReference type="InterPro" id="IPR028299">
    <property type="entry name" value="ClpA/B_CS2"/>
</dbReference>
<dbReference type="Pfam" id="PF07724">
    <property type="entry name" value="AAA_2"/>
    <property type="match status" value="1"/>
</dbReference>
<dbReference type="PROSITE" id="PS50151">
    <property type="entry name" value="UVR"/>
    <property type="match status" value="1"/>
</dbReference>
<evidence type="ECO:0000256" key="11">
    <source>
        <dbReference type="SAM" id="MobiDB-lite"/>
    </source>
</evidence>
<dbReference type="Pfam" id="PF00004">
    <property type="entry name" value="AAA"/>
    <property type="match status" value="1"/>
</dbReference>
<evidence type="ECO:0000256" key="6">
    <source>
        <dbReference type="ARBA" id="ARBA00023054"/>
    </source>
</evidence>
<dbReference type="Pfam" id="PF17871">
    <property type="entry name" value="AAA_lid_9"/>
    <property type="match status" value="1"/>
</dbReference>
<evidence type="ECO:0000313" key="14">
    <source>
        <dbReference type="EMBL" id="UOE26321.1"/>
    </source>
</evidence>
<dbReference type="SMART" id="SM00382">
    <property type="entry name" value="AAA"/>
    <property type="match status" value="2"/>
</dbReference>
<dbReference type="Gene3D" id="4.10.860.10">
    <property type="entry name" value="UVR domain"/>
    <property type="match status" value="1"/>
</dbReference>
<evidence type="ECO:0000256" key="10">
    <source>
        <dbReference type="RuleBase" id="RU004432"/>
    </source>
</evidence>
<keyword evidence="5" id="KW-0346">Stress response</keyword>
<dbReference type="SUPFAM" id="SSF52540">
    <property type="entry name" value="P-loop containing nucleoside triphosphate hydrolases"/>
    <property type="match status" value="2"/>
</dbReference>
<gene>
    <name evidence="14" type="ORF">MTP13_00655</name>
</gene>
<feature type="domain" description="UVR" evidence="12">
    <location>
        <begin position="468"/>
        <end position="503"/>
    </location>
</feature>
<dbReference type="Pfam" id="PF02861">
    <property type="entry name" value="Clp_N"/>
    <property type="match status" value="2"/>
</dbReference>
<evidence type="ECO:0000256" key="8">
    <source>
        <dbReference type="ARBA" id="ARBA00026057"/>
    </source>
</evidence>
<dbReference type="Proteomes" id="UP000831304">
    <property type="component" value="Chromosome"/>
</dbReference>
<keyword evidence="2 9" id="KW-0677">Repeat</keyword>
<dbReference type="Gene3D" id="1.10.1780.10">
    <property type="entry name" value="Clp, N-terminal domain"/>
    <property type="match status" value="1"/>
</dbReference>
<dbReference type="PANTHER" id="PTHR11638">
    <property type="entry name" value="ATP-DEPENDENT CLP PROTEASE"/>
    <property type="match status" value="1"/>
</dbReference>
<dbReference type="GO" id="GO:0008233">
    <property type="term" value="F:peptidase activity"/>
    <property type="evidence" value="ECO:0007669"/>
    <property type="project" value="UniProtKB-KW"/>
</dbReference>
<dbReference type="CDD" id="cd00009">
    <property type="entry name" value="AAA"/>
    <property type="match status" value="1"/>
</dbReference>
<dbReference type="InterPro" id="IPR027417">
    <property type="entry name" value="P-loop_NTPase"/>
</dbReference>
<organism evidence="14 15">
    <name type="scientific">Agromyces soli</name>
    <dbReference type="NCBI Taxonomy" id="659012"/>
    <lineage>
        <taxon>Bacteria</taxon>
        <taxon>Bacillati</taxon>
        <taxon>Actinomycetota</taxon>
        <taxon>Actinomycetes</taxon>
        <taxon>Micrococcales</taxon>
        <taxon>Microbacteriaceae</taxon>
        <taxon>Agromyces</taxon>
    </lineage>
</organism>
<keyword evidence="6" id="KW-0175">Coiled coil</keyword>
<dbReference type="GO" id="GO:0005524">
    <property type="term" value="F:ATP binding"/>
    <property type="evidence" value="ECO:0007669"/>
    <property type="project" value="UniProtKB-KW"/>
</dbReference>
<dbReference type="Gene3D" id="3.40.50.300">
    <property type="entry name" value="P-loop containing nucleotide triphosphate hydrolases"/>
    <property type="match status" value="2"/>
</dbReference>
<dbReference type="InterPro" id="IPR003593">
    <property type="entry name" value="AAA+_ATPase"/>
</dbReference>
<dbReference type="PROSITE" id="PS00871">
    <property type="entry name" value="CLPAB_2"/>
    <property type="match status" value="1"/>
</dbReference>
<keyword evidence="3 10" id="KW-0547">Nucleotide-binding</keyword>
<dbReference type="GO" id="GO:0006508">
    <property type="term" value="P:proteolysis"/>
    <property type="evidence" value="ECO:0007669"/>
    <property type="project" value="UniProtKB-KW"/>
</dbReference>
<evidence type="ECO:0000259" key="13">
    <source>
        <dbReference type="PROSITE" id="PS51903"/>
    </source>
</evidence>
<dbReference type="InterPro" id="IPR018368">
    <property type="entry name" value="ClpA/B_CS1"/>
</dbReference>
<dbReference type="InterPro" id="IPR001270">
    <property type="entry name" value="ClpA/B"/>
</dbReference>
<keyword evidence="14" id="KW-0645">Protease</keyword>
<comment type="similarity">
    <text evidence="1 10">Belongs to the ClpA/ClpB family.</text>
</comment>
<feature type="domain" description="Clp R" evidence="13">
    <location>
        <begin position="34"/>
        <end position="187"/>
    </location>
</feature>
<feature type="compositionally biased region" description="Polar residues" evidence="11">
    <location>
        <begin position="197"/>
        <end position="213"/>
    </location>
</feature>
<dbReference type="InterPro" id="IPR003959">
    <property type="entry name" value="ATPase_AAA_core"/>
</dbReference>
<dbReference type="PRINTS" id="PR00300">
    <property type="entry name" value="CLPPROTEASEA"/>
</dbReference>
<keyword evidence="14" id="KW-0378">Hydrolase</keyword>
<keyword evidence="15" id="KW-1185">Reference proteome</keyword>
<protein>
    <submittedName>
        <fullName evidence="14">ATP-dependent Clp protease ATP-binding subunit</fullName>
    </submittedName>
</protein>
<evidence type="ECO:0000256" key="9">
    <source>
        <dbReference type="PROSITE-ProRule" id="PRU01251"/>
    </source>
</evidence>
<feature type="region of interest" description="Disordered" evidence="11">
    <location>
        <begin position="187"/>
        <end position="215"/>
    </location>
</feature>
<dbReference type="CDD" id="cd19499">
    <property type="entry name" value="RecA-like_ClpB_Hsp104-like"/>
    <property type="match status" value="1"/>
</dbReference>
<evidence type="ECO:0000313" key="15">
    <source>
        <dbReference type="Proteomes" id="UP000831304"/>
    </source>
</evidence>
<evidence type="ECO:0000259" key="12">
    <source>
        <dbReference type="PROSITE" id="PS50151"/>
    </source>
</evidence>
<comment type="subunit">
    <text evidence="8">Homohexamer. The oligomerization is ATP-dependent.</text>
</comment>
<dbReference type="InterPro" id="IPR041546">
    <property type="entry name" value="ClpA/ClpB_AAA_lid"/>
</dbReference>
<evidence type="ECO:0000256" key="7">
    <source>
        <dbReference type="ARBA" id="ARBA00023186"/>
    </source>
</evidence>
<evidence type="ECO:0000256" key="1">
    <source>
        <dbReference type="ARBA" id="ARBA00008675"/>
    </source>
</evidence>
<dbReference type="Pfam" id="PF10431">
    <property type="entry name" value="ClpB_D2-small"/>
    <property type="match status" value="1"/>
</dbReference>
<dbReference type="InterPro" id="IPR004176">
    <property type="entry name" value="Clp_R_N"/>
</dbReference>